<name>A0A0C5J7Q5_9PROT</name>
<organism evidence="1 2">
    <name type="scientific">Rugosibacter aromaticivorans</name>
    <dbReference type="NCBI Taxonomy" id="1565605"/>
    <lineage>
        <taxon>Bacteria</taxon>
        <taxon>Pseudomonadati</taxon>
        <taxon>Pseudomonadota</taxon>
        <taxon>Betaproteobacteria</taxon>
        <taxon>Nitrosomonadales</taxon>
        <taxon>Sterolibacteriaceae</taxon>
        <taxon>Rugosibacter</taxon>
    </lineage>
</organism>
<evidence type="ECO:0008006" key="3">
    <source>
        <dbReference type="Google" id="ProtNLM"/>
    </source>
</evidence>
<proteinExistence type="predicted"/>
<dbReference type="KEGG" id="rbu:PG1C_05000"/>
<gene>
    <name evidence="1" type="ORF">PG1C_05000</name>
</gene>
<dbReference type="HOGENOM" id="CLU_104078_0_0_4"/>
<dbReference type="RefSeq" id="WP_202636321.1">
    <property type="nucleotide sequence ID" value="NZ_CP010554.1"/>
</dbReference>
<dbReference type="AlphaFoldDB" id="A0A0C5J7Q5"/>
<accession>A0A0C5J7Q5</accession>
<dbReference type="PATRIC" id="fig|1565605.3.peg.1049"/>
<dbReference type="PANTHER" id="PTHR15364">
    <property type="entry name" value="2'-DEOXYNUCLEOSIDE 5'-PHOSPHATE N-HYDROLASE 1"/>
    <property type="match status" value="1"/>
</dbReference>
<dbReference type="GO" id="GO:0009159">
    <property type="term" value="P:deoxyribonucleoside monophosphate catabolic process"/>
    <property type="evidence" value="ECO:0007669"/>
    <property type="project" value="TreeGrafter"/>
</dbReference>
<evidence type="ECO:0000313" key="1">
    <source>
        <dbReference type="EMBL" id="AJP47990.1"/>
    </source>
</evidence>
<dbReference type="Pfam" id="PF05014">
    <property type="entry name" value="Nuc_deoxyrib_tr"/>
    <property type="match status" value="1"/>
</dbReference>
<dbReference type="InterPro" id="IPR007710">
    <property type="entry name" value="Nucleoside_deoxyribTrfase"/>
</dbReference>
<reference evidence="1 2" key="1">
    <citation type="journal article" date="2015" name="Genome Announc.">
        <title>Complete Genome Sequence of a Novel Bacterium within the Family Rhodocyclaceae That Degrades Polycyclic Aromatic Hydrocarbons.</title>
        <authorList>
            <person name="Singleton D.R."/>
            <person name="Dickey A.N."/>
            <person name="Scholl E.H."/>
            <person name="Wright F.A."/>
            <person name="Aitken M.D."/>
        </authorList>
    </citation>
    <scope>NUCLEOTIDE SEQUENCE [LARGE SCALE GENOMIC DNA]</scope>
    <source>
        <strain evidence="2">PG1-Ca6</strain>
    </source>
</reference>
<sequence>MKIYFAGPDVFRSAYPAFKARVADLCQGRGLVPVFPGDEVTGSDPTAIFQDNLALIDEADAVVANLNPFRGPEPDSGTAFEMGYAHARGKLILGYIDQFESTVDRVERLQGHLMLYGNEITDRDGYRVEDFGLPLNIMLAVPTRLVAGGVEDCLNQLQQPVMSGT</sequence>
<dbReference type="GO" id="GO:0070694">
    <property type="term" value="F:5-hydroxymethyl-dUMP N-hydrolase activity"/>
    <property type="evidence" value="ECO:0007669"/>
    <property type="project" value="TreeGrafter"/>
</dbReference>
<keyword evidence="2" id="KW-1185">Reference proteome</keyword>
<dbReference type="Gene3D" id="3.40.50.450">
    <property type="match status" value="1"/>
</dbReference>
<dbReference type="Proteomes" id="UP000061603">
    <property type="component" value="Chromosome"/>
</dbReference>
<protein>
    <recommendedName>
        <fullName evidence="3">Nucleoside 2-deoxyribosyltransferase</fullName>
    </recommendedName>
</protein>
<dbReference type="SUPFAM" id="SSF52309">
    <property type="entry name" value="N-(deoxy)ribosyltransferase-like"/>
    <property type="match status" value="1"/>
</dbReference>
<dbReference type="PANTHER" id="PTHR15364:SF0">
    <property type="entry name" value="2'-DEOXYNUCLEOSIDE 5'-PHOSPHATE N-HYDROLASE 1"/>
    <property type="match status" value="1"/>
</dbReference>
<dbReference type="EMBL" id="CP010554">
    <property type="protein sequence ID" value="AJP47990.1"/>
    <property type="molecule type" value="Genomic_DNA"/>
</dbReference>
<evidence type="ECO:0000313" key="2">
    <source>
        <dbReference type="Proteomes" id="UP000061603"/>
    </source>
</evidence>
<dbReference type="InterPro" id="IPR051239">
    <property type="entry name" value="2'-dNMP_N-hydrolase"/>
</dbReference>